<organism evidence="2 3">
    <name type="scientific">Rangifer tarandus platyrhynchus</name>
    <name type="common">Svalbard reindeer</name>
    <dbReference type="NCBI Taxonomy" id="3082113"/>
    <lineage>
        <taxon>Eukaryota</taxon>
        <taxon>Metazoa</taxon>
        <taxon>Chordata</taxon>
        <taxon>Craniata</taxon>
        <taxon>Vertebrata</taxon>
        <taxon>Euteleostomi</taxon>
        <taxon>Mammalia</taxon>
        <taxon>Eutheria</taxon>
        <taxon>Laurasiatheria</taxon>
        <taxon>Artiodactyla</taxon>
        <taxon>Ruminantia</taxon>
        <taxon>Pecora</taxon>
        <taxon>Cervidae</taxon>
        <taxon>Odocoileinae</taxon>
        <taxon>Rangifer</taxon>
    </lineage>
</organism>
<evidence type="ECO:0000313" key="2">
    <source>
        <dbReference type="EMBL" id="CAI9154871.1"/>
    </source>
</evidence>
<evidence type="ECO:0000256" key="1">
    <source>
        <dbReference type="SAM" id="MobiDB-lite"/>
    </source>
</evidence>
<proteinExistence type="predicted"/>
<dbReference type="EMBL" id="OX459947">
    <property type="protein sequence ID" value="CAI9154871.1"/>
    <property type="molecule type" value="Genomic_DNA"/>
</dbReference>
<keyword evidence="3" id="KW-1185">Reference proteome</keyword>
<sequence length="115" mass="12163">MPRSKSAPAHGYWTRTLALRRTASGAHADSFRGRAPGAPLCNQTPPRRGARSASGEGPAPRSQSGAPSLLRTERATAQHGRPGAANEYMINNILKRKSKANGASSLNPTKSDRGF</sequence>
<gene>
    <name evidence="2" type="ORF">MRATA1EN1_LOCUS3833</name>
</gene>
<evidence type="ECO:0000313" key="3">
    <source>
        <dbReference type="Proteomes" id="UP001176941"/>
    </source>
</evidence>
<dbReference type="Proteomes" id="UP001176941">
    <property type="component" value="Chromosome 11"/>
</dbReference>
<accession>A0ABN8Y0Q2</accession>
<feature type="region of interest" description="Disordered" evidence="1">
    <location>
        <begin position="22"/>
        <end position="115"/>
    </location>
</feature>
<reference evidence="2" key="1">
    <citation type="submission" date="2023-04" db="EMBL/GenBank/DDBJ databases">
        <authorList>
            <consortium name="ELIXIR-Norway"/>
        </authorList>
    </citation>
    <scope>NUCLEOTIDE SEQUENCE [LARGE SCALE GENOMIC DNA]</scope>
</reference>
<name>A0ABN8Y0Q2_RANTA</name>
<protein>
    <submittedName>
        <fullName evidence="2">Uncharacterized protein</fullName>
    </submittedName>
</protein>